<organism evidence="1 2">
    <name type="scientific">Mycolicibacterium cosmeticum</name>
    <dbReference type="NCBI Taxonomy" id="258533"/>
    <lineage>
        <taxon>Bacteria</taxon>
        <taxon>Bacillati</taxon>
        <taxon>Actinomycetota</taxon>
        <taxon>Actinomycetes</taxon>
        <taxon>Mycobacteriales</taxon>
        <taxon>Mycobacteriaceae</taxon>
        <taxon>Mycolicibacterium</taxon>
    </lineage>
</organism>
<dbReference type="Proteomes" id="UP000028870">
    <property type="component" value="Unassembled WGS sequence"/>
</dbReference>
<dbReference type="EMBL" id="CCBB010000001">
    <property type="protein sequence ID" value="CDO07516.1"/>
    <property type="molecule type" value="Genomic_DNA"/>
</dbReference>
<sequence>MQRVHIETILPTDADSVWRAMQYPVTFLYVCRGLFGMPALAGRGTPLHVGERGTGWLFAFHVLPAYRHTLEILSVDEDSRTITTREFGGVLKVWNHTLHVEPVQENRCRYTDTVDIDAGVLTPVVVHAARGLFAYRQRRWHRLVARHLTPERLS</sequence>
<comment type="caution">
    <text evidence="1">The sequence shown here is derived from an EMBL/GenBank/DDBJ whole genome shotgun (WGS) entry which is preliminary data.</text>
</comment>
<dbReference type="SUPFAM" id="SSF55961">
    <property type="entry name" value="Bet v1-like"/>
    <property type="match status" value="1"/>
</dbReference>
<dbReference type="STRING" id="258533.BN977_02323"/>
<protein>
    <recommendedName>
        <fullName evidence="3">Polyketide cyclase / dehydrase and lipid transport</fullName>
    </recommendedName>
</protein>
<dbReference type="AlphaFoldDB" id="W9AY65"/>
<dbReference type="OrthoDB" id="4742762at2"/>
<evidence type="ECO:0000313" key="1">
    <source>
        <dbReference type="EMBL" id="CDO07516.1"/>
    </source>
</evidence>
<dbReference type="Gene3D" id="3.30.530.20">
    <property type="match status" value="1"/>
</dbReference>
<dbReference type="eggNOG" id="ENOG50334AD">
    <property type="taxonomic scope" value="Bacteria"/>
</dbReference>
<evidence type="ECO:0008006" key="3">
    <source>
        <dbReference type="Google" id="ProtNLM"/>
    </source>
</evidence>
<reference evidence="1" key="2">
    <citation type="submission" date="2014-03" db="EMBL/GenBank/DDBJ databases">
        <authorList>
            <person name="Urmite Genomes"/>
        </authorList>
    </citation>
    <scope>NUCLEOTIDE SEQUENCE</scope>
    <source>
        <strain evidence="1">DSM 44829</strain>
    </source>
</reference>
<dbReference type="InterPro" id="IPR023393">
    <property type="entry name" value="START-like_dom_sf"/>
</dbReference>
<proteinExistence type="predicted"/>
<accession>W9AY65</accession>
<evidence type="ECO:0000313" key="2">
    <source>
        <dbReference type="Proteomes" id="UP000028870"/>
    </source>
</evidence>
<name>W9AY65_MYCCO</name>
<keyword evidence="2" id="KW-1185">Reference proteome</keyword>
<dbReference type="RefSeq" id="WP_024451580.1">
    <property type="nucleotide sequence ID" value="NZ_CCBB010000001.1"/>
</dbReference>
<gene>
    <name evidence="1" type="ORF">BN977_02323</name>
</gene>
<reference evidence="1" key="1">
    <citation type="submission" date="2014-03" db="EMBL/GenBank/DDBJ databases">
        <title>Draft Genome Sequence of Mycobacterium cosmeticum DSM 44829.</title>
        <authorList>
            <person name="Croce O."/>
            <person name="Robert C."/>
            <person name="Raoult D."/>
            <person name="Drancourt M."/>
        </authorList>
    </citation>
    <scope>NUCLEOTIDE SEQUENCE [LARGE SCALE GENOMIC DNA]</scope>
    <source>
        <strain evidence="1">DSM 44829</strain>
    </source>
</reference>